<evidence type="ECO:0000313" key="1">
    <source>
        <dbReference type="EMBL" id="CAG8591064.1"/>
    </source>
</evidence>
<protein>
    <submittedName>
        <fullName evidence="1">13585_t:CDS:1</fullName>
    </submittedName>
</protein>
<reference evidence="1" key="1">
    <citation type="submission" date="2021-06" db="EMBL/GenBank/DDBJ databases">
        <authorList>
            <person name="Kallberg Y."/>
            <person name="Tangrot J."/>
            <person name="Rosling A."/>
        </authorList>
    </citation>
    <scope>NUCLEOTIDE SEQUENCE</scope>
    <source>
        <strain evidence="1">28 12/20/2015</strain>
    </source>
</reference>
<sequence length="83" mass="9802">MLIDQEDFDDGNLNSLSPYMIMHSGLHDIKFVNDAMFHLFLANNLTKKNQNQETMMLRKQEKIRQIANSNDFKSNKSTSRYFK</sequence>
<keyword evidence="2" id="KW-1185">Reference proteome</keyword>
<dbReference type="Proteomes" id="UP000789366">
    <property type="component" value="Unassembled WGS sequence"/>
</dbReference>
<organism evidence="1 2">
    <name type="scientific">Cetraspora pellucida</name>
    <dbReference type="NCBI Taxonomy" id="1433469"/>
    <lineage>
        <taxon>Eukaryota</taxon>
        <taxon>Fungi</taxon>
        <taxon>Fungi incertae sedis</taxon>
        <taxon>Mucoromycota</taxon>
        <taxon>Glomeromycotina</taxon>
        <taxon>Glomeromycetes</taxon>
        <taxon>Diversisporales</taxon>
        <taxon>Gigasporaceae</taxon>
        <taxon>Cetraspora</taxon>
    </lineage>
</organism>
<evidence type="ECO:0000313" key="2">
    <source>
        <dbReference type="Proteomes" id="UP000789366"/>
    </source>
</evidence>
<dbReference type="EMBL" id="CAJVPW010008203">
    <property type="protein sequence ID" value="CAG8591064.1"/>
    <property type="molecule type" value="Genomic_DNA"/>
</dbReference>
<gene>
    <name evidence="1" type="ORF">SPELUC_LOCUS6748</name>
</gene>
<comment type="caution">
    <text evidence="1">The sequence shown here is derived from an EMBL/GenBank/DDBJ whole genome shotgun (WGS) entry which is preliminary data.</text>
</comment>
<accession>A0ACA9MGF0</accession>
<name>A0ACA9MGF0_9GLOM</name>
<proteinExistence type="predicted"/>